<protein>
    <recommendedName>
        <fullName evidence="4">DUF5018 domain-containing protein</fullName>
    </recommendedName>
</protein>
<dbReference type="RefSeq" id="WP_254083426.1">
    <property type="nucleotide sequence ID" value="NZ_JAHESE010000004.1"/>
</dbReference>
<reference evidence="2 3" key="1">
    <citation type="submission" date="2021-05" db="EMBL/GenBank/DDBJ databases">
        <title>A Polyphasic approach of four new species of the genus Ohtaekwangia: Ohtaekwangia histidinii sp. nov., Ohtaekwangia cretensis sp. nov., Ohtaekwangia indiensis sp. nov., Ohtaekwangia reichenbachii sp. nov. from diverse environment.</title>
        <authorList>
            <person name="Octaviana S."/>
        </authorList>
    </citation>
    <scope>NUCLEOTIDE SEQUENCE [LARGE SCALE GENOMIC DNA]</scope>
    <source>
        <strain evidence="2 3">PWU5</strain>
    </source>
</reference>
<comment type="caution">
    <text evidence="2">The sequence shown here is derived from an EMBL/GenBank/DDBJ whole genome shotgun (WGS) entry which is preliminary data.</text>
</comment>
<organism evidence="2 3">
    <name type="scientific">Dawidia cretensis</name>
    <dbReference type="NCBI Taxonomy" id="2782350"/>
    <lineage>
        <taxon>Bacteria</taxon>
        <taxon>Pseudomonadati</taxon>
        <taxon>Bacteroidota</taxon>
        <taxon>Cytophagia</taxon>
        <taxon>Cytophagales</taxon>
        <taxon>Chryseotaleaceae</taxon>
        <taxon>Dawidia</taxon>
    </lineage>
</organism>
<evidence type="ECO:0008006" key="4">
    <source>
        <dbReference type="Google" id="ProtNLM"/>
    </source>
</evidence>
<sequence>MYLHKRLLCYAILAAVAAVSMQCSDDDDTPPTDPESSEKNITSFKFLGLTPNVTATINATTKTIAATVPAGTVVTALVPTIEISEDASISPASGAAQNFTNPVTYTVTAEDDSQQTYTVTVTVEEAELVCYPTELPGANSFMNYITYNTDNTVATVTYIQETFPEIRTEYEYTDGKLSRVDTFSDDELIEYTLYTYATGTITVTYHPDETDFEAARYVIFYLDGERVTGYGDHSVEQDGARQDSAVFTYTNDNITHIDLYADSDEVQFTYDIEYDDKPNPHAQVGLGNWEFDVFYGQSFNKNNFTQLTFNEDTQVVTYTYNEDGLPLTRTFNEGSAETYAYDCR</sequence>
<dbReference type="Gene3D" id="2.60.40.2340">
    <property type="match status" value="1"/>
</dbReference>
<dbReference type="InterPro" id="IPR006530">
    <property type="entry name" value="YD"/>
</dbReference>
<evidence type="ECO:0000313" key="2">
    <source>
        <dbReference type="EMBL" id="MBT1707833.1"/>
    </source>
</evidence>
<keyword evidence="1" id="KW-0732">Signal</keyword>
<dbReference type="NCBIfam" id="TIGR01643">
    <property type="entry name" value="YD_repeat_2x"/>
    <property type="match status" value="1"/>
</dbReference>
<gene>
    <name evidence="2" type="ORF">KK062_06360</name>
</gene>
<feature type="signal peptide" evidence="1">
    <location>
        <begin position="1"/>
        <end position="25"/>
    </location>
</feature>
<feature type="chain" id="PRO_5043001873" description="DUF5018 domain-containing protein" evidence="1">
    <location>
        <begin position="26"/>
        <end position="344"/>
    </location>
</feature>
<name>A0AAP2GT41_9BACT</name>
<proteinExistence type="predicted"/>
<evidence type="ECO:0000313" key="3">
    <source>
        <dbReference type="Proteomes" id="UP001319080"/>
    </source>
</evidence>
<keyword evidence="3" id="KW-1185">Reference proteome</keyword>
<accession>A0AAP2GT41</accession>
<dbReference type="AlphaFoldDB" id="A0AAP2GT41"/>
<dbReference type="EMBL" id="JAHESE010000004">
    <property type="protein sequence ID" value="MBT1707833.1"/>
    <property type="molecule type" value="Genomic_DNA"/>
</dbReference>
<evidence type="ECO:0000256" key="1">
    <source>
        <dbReference type="SAM" id="SignalP"/>
    </source>
</evidence>
<dbReference type="Proteomes" id="UP001319080">
    <property type="component" value="Unassembled WGS sequence"/>
</dbReference>